<reference evidence="2" key="1">
    <citation type="submission" date="2020-01" db="EMBL/GenBank/DDBJ databases">
        <authorList>
            <person name="Seo Y.L."/>
        </authorList>
    </citation>
    <scope>NUCLEOTIDE SEQUENCE</scope>
    <source>
        <strain evidence="2">R11</strain>
    </source>
</reference>
<feature type="transmembrane region" description="Helical" evidence="1">
    <location>
        <begin position="235"/>
        <end position="263"/>
    </location>
</feature>
<name>A0A965ZMP3_9SPHI</name>
<evidence type="ECO:0000313" key="2">
    <source>
        <dbReference type="EMBL" id="NCD72407.1"/>
    </source>
</evidence>
<feature type="transmembrane region" description="Helical" evidence="1">
    <location>
        <begin position="74"/>
        <end position="94"/>
    </location>
</feature>
<feature type="transmembrane region" description="Helical" evidence="1">
    <location>
        <begin position="148"/>
        <end position="170"/>
    </location>
</feature>
<feature type="transmembrane region" description="Helical" evidence="1">
    <location>
        <begin position="211"/>
        <end position="228"/>
    </location>
</feature>
<keyword evidence="3" id="KW-1185">Reference proteome</keyword>
<dbReference type="AlphaFoldDB" id="A0A965ZMP3"/>
<feature type="transmembrane region" description="Helical" evidence="1">
    <location>
        <begin position="44"/>
        <end position="62"/>
    </location>
</feature>
<sequence>MQLNSQLDFGHTASSTVLFKKYVNFLMLFFPITSFLVIPTIPGTTIITFFAAILVMMIIMAPGDDAKEQFILELTYFMLIIIALSIISQMINLIETLKLPRTIILVNIKGFTKTFYRLSHLTQTLQLIVAFTIYLLVKHFSNDNIIKYIFWGLRLLCFYGLFEFVFYLLFHVNGDFISNRTFGDSKPGSLFQTIAIGGFGLVRMTSYTGEPSMFVFTVFPFWVLAVGLKRRFDSALLLCCLILSFSTTAYMCILIFTTGLMIYKKQFKLLFYSLIVIAAFCFALQLDLFKHLADSVYKSVFAGKVNGSTASSRDRAGHFYEHFDYWLSFNSFNQLFGIGFGYVRSTDFISTLLVNNGVIGVALITGFFYKKLLFKHKNEISKYYKVGVILLYFILMGTVPEFSYPSLWIFLALQYKLDRKEEGVPQTQLLNFNRSANNDIELQHPKFV</sequence>
<feature type="transmembrane region" description="Helical" evidence="1">
    <location>
        <begin position="114"/>
        <end position="136"/>
    </location>
</feature>
<organism evidence="2 3">
    <name type="scientific">Mucilaginibacter agri</name>
    <dbReference type="NCBI Taxonomy" id="2695265"/>
    <lineage>
        <taxon>Bacteria</taxon>
        <taxon>Pseudomonadati</taxon>
        <taxon>Bacteroidota</taxon>
        <taxon>Sphingobacteriia</taxon>
        <taxon>Sphingobacteriales</taxon>
        <taxon>Sphingobacteriaceae</taxon>
        <taxon>Mucilaginibacter</taxon>
    </lineage>
</organism>
<keyword evidence="1" id="KW-0472">Membrane</keyword>
<comment type="caution">
    <text evidence="2">The sequence shown here is derived from an EMBL/GenBank/DDBJ whole genome shotgun (WGS) entry which is preliminary data.</text>
</comment>
<gene>
    <name evidence="2" type="ORF">GSY63_23785</name>
</gene>
<evidence type="ECO:0000313" key="3">
    <source>
        <dbReference type="Proteomes" id="UP000638732"/>
    </source>
</evidence>
<dbReference type="EMBL" id="WWEO01000045">
    <property type="protein sequence ID" value="NCD72407.1"/>
    <property type="molecule type" value="Genomic_DNA"/>
</dbReference>
<dbReference type="Proteomes" id="UP000638732">
    <property type="component" value="Unassembled WGS sequence"/>
</dbReference>
<feature type="transmembrane region" description="Helical" evidence="1">
    <location>
        <begin position="389"/>
        <end position="411"/>
    </location>
</feature>
<keyword evidence="1" id="KW-0812">Transmembrane</keyword>
<proteinExistence type="predicted"/>
<evidence type="ECO:0008006" key="4">
    <source>
        <dbReference type="Google" id="ProtNLM"/>
    </source>
</evidence>
<feature type="transmembrane region" description="Helical" evidence="1">
    <location>
        <begin position="348"/>
        <end position="369"/>
    </location>
</feature>
<evidence type="ECO:0000256" key="1">
    <source>
        <dbReference type="SAM" id="Phobius"/>
    </source>
</evidence>
<protein>
    <recommendedName>
        <fullName evidence="4">O-antigen ligase domain-containing protein</fullName>
    </recommendedName>
</protein>
<accession>A0A965ZMP3</accession>
<dbReference type="RefSeq" id="WP_166588353.1">
    <property type="nucleotide sequence ID" value="NZ_WWEO01000045.1"/>
</dbReference>
<keyword evidence="1" id="KW-1133">Transmembrane helix</keyword>
<reference evidence="2" key="2">
    <citation type="submission" date="2020-10" db="EMBL/GenBank/DDBJ databases">
        <title>Mucilaginibacter sp. nov., isolated from soil.</title>
        <authorList>
            <person name="Jeon C.O."/>
        </authorList>
    </citation>
    <scope>NUCLEOTIDE SEQUENCE</scope>
    <source>
        <strain evidence="2">R11</strain>
    </source>
</reference>
<feature type="transmembrane region" description="Helical" evidence="1">
    <location>
        <begin position="269"/>
        <end position="289"/>
    </location>
</feature>